<evidence type="ECO:0000313" key="2">
    <source>
        <dbReference type="EMBL" id="KAG9395554.1"/>
    </source>
</evidence>
<keyword evidence="1" id="KW-0547">Nucleotide-binding</keyword>
<dbReference type="NCBIfam" id="TIGR00231">
    <property type="entry name" value="small_GTP"/>
    <property type="match status" value="1"/>
</dbReference>
<dbReference type="PROSITE" id="PS51417">
    <property type="entry name" value="ARF"/>
    <property type="match status" value="1"/>
</dbReference>
<evidence type="ECO:0000313" key="3">
    <source>
        <dbReference type="Proteomes" id="UP000717585"/>
    </source>
</evidence>
<dbReference type="AlphaFoldDB" id="A0A8J6B6X8"/>
<evidence type="ECO:0000256" key="1">
    <source>
        <dbReference type="ARBA" id="ARBA00022741"/>
    </source>
</evidence>
<dbReference type="InterPro" id="IPR027417">
    <property type="entry name" value="P-loop_NTPase"/>
</dbReference>
<dbReference type="CDD" id="cd01860">
    <property type="entry name" value="Rab5_related"/>
    <property type="match status" value="1"/>
</dbReference>
<dbReference type="EMBL" id="JAHDYR010000011">
    <property type="protein sequence ID" value="KAG9395554.1"/>
    <property type="molecule type" value="Genomic_DNA"/>
</dbReference>
<dbReference type="GO" id="GO:0005525">
    <property type="term" value="F:GTP binding"/>
    <property type="evidence" value="ECO:0007669"/>
    <property type="project" value="InterPro"/>
</dbReference>
<dbReference type="OrthoDB" id="63533at2759"/>
<dbReference type="FunFam" id="3.40.50.300:FF:000823">
    <property type="entry name" value="Small GTPase RAB, putative"/>
    <property type="match status" value="1"/>
</dbReference>
<reference evidence="2" key="1">
    <citation type="submission" date="2021-05" db="EMBL/GenBank/DDBJ databases">
        <title>A free-living protist that lacks canonical eukaryotic 1 DNA replication and segregation systems.</title>
        <authorList>
            <person name="Salas-Leiva D.E."/>
            <person name="Tromer E.C."/>
            <person name="Curtis B.A."/>
            <person name="Jerlstrom-Hultqvist J."/>
            <person name="Kolisko M."/>
            <person name="Yi Z."/>
            <person name="Salas-Leiva J.S."/>
            <person name="Gallot-Lavallee L."/>
            <person name="Kops G.J.P.L."/>
            <person name="Archibald J.M."/>
            <person name="Simpson A.G.B."/>
            <person name="Roger A.J."/>
        </authorList>
    </citation>
    <scope>NUCLEOTIDE SEQUENCE</scope>
    <source>
        <strain evidence="2">BICM</strain>
    </source>
</reference>
<dbReference type="SMART" id="SM00176">
    <property type="entry name" value="RAN"/>
    <property type="match status" value="1"/>
</dbReference>
<dbReference type="Gene3D" id="3.40.50.300">
    <property type="entry name" value="P-loop containing nucleotide triphosphate hydrolases"/>
    <property type="match status" value="1"/>
</dbReference>
<dbReference type="InterPro" id="IPR001806">
    <property type="entry name" value="Small_GTPase"/>
</dbReference>
<dbReference type="Proteomes" id="UP000717585">
    <property type="component" value="Unassembled WGS sequence"/>
</dbReference>
<dbReference type="InterPro" id="IPR005225">
    <property type="entry name" value="Small_GTP-bd"/>
</dbReference>
<dbReference type="SMART" id="SM00174">
    <property type="entry name" value="RHO"/>
    <property type="match status" value="1"/>
</dbReference>
<keyword evidence="3" id="KW-1185">Reference proteome</keyword>
<dbReference type="PANTHER" id="PTHR47978">
    <property type="match status" value="1"/>
</dbReference>
<protein>
    <submittedName>
        <fullName evidence="2">Ras-related protein Rab-5B</fullName>
    </submittedName>
</protein>
<dbReference type="SMART" id="SM00175">
    <property type="entry name" value="RAB"/>
    <property type="match status" value="1"/>
</dbReference>
<comment type="caution">
    <text evidence="2">The sequence shown here is derived from an EMBL/GenBank/DDBJ whole genome shotgun (WGS) entry which is preliminary data.</text>
</comment>
<gene>
    <name evidence="2" type="ORF">J8273_3131</name>
</gene>
<organism evidence="2 3">
    <name type="scientific">Carpediemonas membranifera</name>
    <dbReference type="NCBI Taxonomy" id="201153"/>
    <lineage>
        <taxon>Eukaryota</taxon>
        <taxon>Metamonada</taxon>
        <taxon>Carpediemonas-like organisms</taxon>
        <taxon>Carpediemonas</taxon>
    </lineage>
</organism>
<dbReference type="PROSITE" id="PS51420">
    <property type="entry name" value="RHO"/>
    <property type="match status" value="1"/>
</dbReference>
<dbReference type="Pfam" id="PF00071">
    <property type="entry name" value="Ras"/>
    <property type="match status" value="1"/>
</dbReference>
<dbReference type="GO" id="GO:0003924">
    <property type="term" value="F:GTPase activity"/>
    <property type="evidence" value="ECO:0007669"/>
    <property type="project" value="InterPro"/>
</dbReference>
<dbReference type="SUPFAM" id="SSF52540">
    <property type="entry name" value="P-loop containing nucleoside triphosphate hydrolases"/>
    <property type="match status" value="1"/>
</dbReference>
<dbReference type="PROSITE" id="PS51419">
    <property type="entry name" value="RAB"/>
    <property type="match status" value="1"/>
</dbReference>
<proteinExistence type="predicted"/>
<name>A0A8J6B6X8_9EUKA</name>
<dbReference type="PRINTS" id="PR00449">
    <property type="entry name" value="RASTRNSFRMNG"/>
</dbReference>
<dbReference type="PROSITE" id="PS51421">
    <property type="entry name" value="RAS"/>
    <property type="match status" value="1"/>
</dbReference>
<accession>A0A8J6B6X8</accession>
<sequence length="193" mass="21506">MQKTHSYKLVLLGESAVGKSSITLRFVRNEFTESQEPTIGAAFLARNISCQDYTVRFEIWDTAGQERYHSLAPMYYRGAPAAVVVYDVTDRNSYEKAKKWVQQLKEEQRETTTIALAGNKRDLPNHKVTIQEAQEYAVAEGLIFHETSALSNYGITELFKELADKLPKKSSAIVADGGMTKLLDDDNSGGCGC</sequence>
<dbReference type="SMART" id="SM00173">
    <property type="entry name" value="RAS"/>
    <property type="match status" value="1"/>
</dbReference>